<dbReference type="Pfam" id="PF10021">
    <property type="entry name" value="PARG_cat_microb"/>
    <property type="match status" value="1"/>
</dbReference>
<dbReference type="OrthoDB" id="9985428at2759"/>
<dbReference type="InterPro" id="IPR043472">
    <property type="entry name" value="Macro_dom-like"/>
</dbReference>
<organism evidence="2 3">
    <name type="scientific">Guyanagaster necrorhizus</name>
    <dbReference type="NCBI Taxonomy" id="856835"/>
    <lineage>
        <taxon>Eukaryota</taxon>
        <taxon>Fungi</taxon>
        <taxon>Dikarya</taxon>
        <taxon>Basidiomycota</taxon>
        <taxon>Agaricomycotina</taxon>
        <taxon>Agaricomycetes</taxon>
        <taxon>Agaricomycetidae</taxon>
        <taxon>Agaricales</taxon>
        <taxon>Marasmiineae</taxon>
        <taxon>Physalacriaceae</taxon>
        <taxon>Guyanagaster</taxon>
    </lineage>
</organism>
<dbReference type="SUPFAM" id="SSF52949">
    <property type="entry name" value="Macro domain-like"/>
    <property type="match status" value="1"/>
</dbReference>
<keyword evidence="3" id="KW-1185">Reference proteome</keyword>
<dbReference type="PANTHER" id="PTHR35596:SF1">
    <property type="entry name" value="MICROBIAL-TYPE PARG CATALYTIC DOMAIN-CONTAINING PROTEIN"/>
    <property type="match status" value="1"/>
</dbReference>
<name>A0A9P7W2W0_9AGAR</name>
<dbReference type="GeneID" id="66101096"/>
<dbReference type="RefSeq" id="XP_043044667.1">
    <property type="nucleotide sequence ID" value="XM_043178802.1"/>
</dbReference>
<reference evidence="2" key="1">
    <citation type="submission" date="2020-11" db="EMBL/GenBank/DDBJ databases">
        <title>Adaptations for nitrogen fixation in a non-lichenized fungal sporocarp promotes dispersal by wood-feeding termites.</title>
        <authorList>
            <consortium name="DOE Joint Genome Institute"/>
            <person name="Koch R.A."/>
            <person name="Yoon G."/>
            <person name="Arayal U."/>
            <person name="Lail K."/>
            <person name="Amirebrahimi M."/>
            <person name="Labutti K."/>
            <person name="Lipzen A."/>
            <person name="Riley R."/>
            <person name="Barry K."/>
            <person name="Henrissat B."/>
            <person name="Grigoriev I.V."/>
            <person name="Herr J.R."/>
            <person name="Aime M.C."/>
        </authorList>
    </citation>
    <scope>NUCLEOTIDE SEQUENCE</scope>
    <source>
        <strain evidence="2">MCA 3950</strain>
    </source>
</reference>
<dbReference type="InterPro" id="IPR019261">
    <property type="entry name" value="PARG_cat_microbial"/>
</dbReference>
<evidence type="ECO:0000313" key="3">
    <source>
        <dbReference type="Proteomes" id="UP000812287"/>
    </source>
</evidence>
<accession>A0A9P7W2W0</accession>
<gene>
    <name evidence="2" type="ORF">BT62DRAFT_1071756</name>
</gene>
<sequence length="272" mass="29900">MSDFALRKAVALDTIARSPALIREHEQDAATAHSSFISQQLPPLDARLCPGHPPSRVDVVNSDSYAAARKLGTDAKGKIAVLNLASDEYRAGGWATTLGRTQEEALCYSSTLYHTLCDSYYPWPNVGPGAVAGVYSPGVVVHRDDLDHDLVEFPYESGKRIVAAILTVAAPCYPQLTKDGQCFKDPSVLEDLRGKIRLVYRMAASNRKEYIVLGAMGCGAYNCPPVLVAKEMRSILLEDEFKGWYKKVTFAVYSKGRGNYDIFKEVFLDVVV</sequence>
<dbReference type="InterPro" id="IPR012664">
    <property type="entry name" value="CHP02452"/>
</dbReference>
<dbReference type="AlphaFoldDB" id="A0A9P7W2W0"/>
<proteinExistence type="predicted"/>
<dbReference type="NCBIfam" id="TIGR02452">
    <property type="entry name" value="TIGR02452 family protein"/>
    <property type="match status" value="1"/>
</dbReference>
<dbReference type="Gene3D" id="3.40.220.10">
    <property type="entry name" value="Leucine Aminopeptidase, subunit E, domain 1"/>
    <property type="match status" value="1"/>
</dbReference>
<feature type="domain" description="Microbial-type PARG catalytic" evidence="1">
    <location>
        <begin position="54"/>
        <end position="144"/>
    </location>
</feature>
<evidence type="ECO:0000313" key="2">
    <source>
        <dbReference type="EMBL" id="KAG7451167.1"/>
    </source>
</evidence>
<dbReference type="PANTHER" id="PTHR35596">
    <property type="entry name" value="DUF2263 DOMAIN-CONTAINING PROTEIN"/>
    <property type="match status" value="1"/>
</dbReference>
<protein>
    <recommendedName>
        <fullName evidence="1">Microbial-type PARG catalytic domain-containing protein</fullName>
    </recommendedName>
</protein>
<evidence type="ECO:0000259" key="1">
    <source>
        <dbReference type="Pfam" id="PF10021"/>
    </source>
</evidence>
<comment type="caution">
    <text evidence="2">The sequence shown here is derived from an EMBL/GenBank/DDBJ whole genome shotgun (WGS) entry which is preliminary data.</text>
</comment>
<dbReference type="Proteomes" id="UP000812287">
    <property type="component" value="Unassembled WGS sequence"/>
</dbReference>
<dbReference type="EMBL" id="MU250525">
    <property type="protein sequence ID" value="KAG7451167.1"/>
    <property type="molecule type" value="Genomic_DNA"/>
</dbReference>